<dbReference type="AlphaFoldDB" id="A0A0E9WDS4"/>
<protein>
    <submittedName>
        <fullName evidence="1">Uncharacterized protein</fullName>
    </submittedName>
</protein>
<organism evidence="1">
    <name type="scientific">Anguilla anguilla</name>
    <name type="common">European freshwater eel</name>
    <name type="synonym">Muraena anguilla</name>
    <dbReference type="NCBI Taxonomy" id="7936"/>
    <lineage>
        <taxon>Eukaryota</taxon>
        <taxon>Metazoa</taxon>
        <taxon>Chordata</taxon>
        <taxon>Craniata</taxon>
        <taxon>Vertebrata</taxon>
        <taxon>Euteleostomi</taxon>
        <taxon>Actinopterygii</taxon>
        <taxon>Neopterygii</taxon>
        <taxon>Teleostei</taxon>
        <taxon>Anguilliformes</taxon>
        <taxon>Anguillidae</taxon>
        <taxon>Anguilla</taxon>
    </lineage>
</organism>
<dbReference type="EMBL" id="GBXM01020131">
    <property type="protein sequence ID" value="JAH88446.1"/>
    <property type="molecule type" value="Transcribed_RNA"/>
</dbReference>
<accession>A0A0E9WDS4</accession>
<reference evidence="1" key="2">
    <citation type="journal article" date="2015" name="Fish Shellfish Immunol.">
        <title>Early steps in the European eel (Anguilla anguilla)-Vibrio vulnificus interaction in the gills: Role of the RtxA13 toxin.</title>
        <authorList>
            <person name="Callol A."/>
            <person name="Pajuelo D."/>
            <person name="Ebbesson L."/>
            <person name="Teles M."/>
            <person name="MacKenzie S."/>
            <person name="Amaro C."/>
        </authorList>
    </citation>
    <scope>NUCLEOTIDE SEQUENCE</scope>
</reference>
<proteinExistence type="predicted"/>
<name>A0A0E9WDS4_ANGAN</name>
<reference evidence="1" key="1">
    <citation type="submission" date="2014-11" db="EMBL/GenBank/DDBJ databases">
        <authorList>
            <person name="Amaro Gonzalez C."/>
        </authorList>
    </citation>
    <scope>NUCLEOTIDE SEQUENCE</scope>
</reference>
<sequence>MGLYKASYIIKKEVINLQINSFSQDFIILQLNMKGERRNSQRGANAFYSCSNIFSIR</sequence>
<evidence type="ECO:0000313" key="1">
    <source>
        <dbReference type="EMBL" id="JAH88446.1"/>
    </source>
</evidence>